<dbReference type="STRING" id="756272.Plabr_3316"/>
<accession>F0SL30</accession>
<dbReference type="EMBL" id="CP002546">
    <property type="protein sequence ID" value="ADY60913.1"/>
    <property type="molecule type" value="Genomic_DNA"/>
</dbReference>
<evidence type="ECO:0000313" key="3">
    <source>
        <dbReference type="Proteomes" id="UP000006860"/>
    </source>
</evidence>
<proteinExistence type="predicted"/>
<dbReference type="KEGG" id="pbs:Plabr_3316"/>
<evidence type="ECO:0000256" key="1">
    <source>
        <dbReference type="SAM" id="MobiDB-lite"/>
    </source>
</evidence>
<gene>
    <name evidence="2" type="ordered locus">Plabr_3316</name>
</gene>
<keyword evidence="3" id="KW-1185">Reference proteome</keyword>
<feature type="region of interest" description="Disordered" evidence="1">
    <location>
        <begin position="33"/>
        <end position="56"/>
    </location>
</feature>
<reference evidence="3" key="1">
    <citation type="submission" date="2011-02" db="EMBL/GenBank/DDBJ databases">
        <title>The complete genome of Planctomyces brasiliensis DSM 5305.</title>
        <authorList>
            <person name="Lucas S."/>
            <person name="Copeland A."/>
            <person name="Lapidus A."/>
            <person name="Bruce D."/>
            <person name="Goodwin L."/>
            <person name="Pitluck S."/>
            <person name="Kyrpides N."/>
            <person name="Mavromatis K."/>
            <person name="Pagani I."/>
            <person name="Ivanova N."/>
            <person name="Ovchinnikova G."/>
            <person name="Lu M."/>
            <person name="Detter J.C."/>
            <person name="Han C."/>
            <person name="Land M."/>
            <person name="Hauser L."/>
            <person name="Markowitz V."/>
            <person name="Cheng J.-F."/>
            <person name="Hugenholtz P."/>
            <person name="Woyke T."/>
            <person name="Wu D."/>
            <person name="Tindall B."/>
            <person name="Pomrenke H.G."/>
            <person name="Brambilla E."/>
            <person name="Klenk H.-P."/>
            <person name="Eisen J.A."/>
        </authorList>
    </citation>
    <scope>NUCLEOTIDE SEQUENCE [LARGE SCALE GENOMIC DNA]</scope>
    <source>
        <strain evidence="3">ATCC 49424 / DSM 5305 / JCM 21570 / NBRC 103401 / IFAM 1448</strain>
    </source>
</reference>
<dbReference type="HOGENOM" id="CLU_3011544_0_0_0"/>
<name>F0SL30_RUBBR</name>
<sequence>MSEHTSNEPEFVPSPAEIEEACRQIRAEWSTREWKRRDQRRKPVPWTVPEVEMGTG</sequence>
<dbReference type="AlphaFoldDB" id="F0SL30"/>
<dbReference type="Proteomes" id="UP000006860">
    <property type="component" value="Chromosome"/>
</dbReference>
<evidence type="ECO:0000313" key="2">
    <source>
        <dbReference type="EMBL" id="ADY60913.1"/>
    </source>
</evidence>
<organism evidence="2 3">
    <name type="scientific">Rubinisphaera brasiliensis (strain ATCC 49424 / DSM 5305 / JCM 21570 / IAM 15109 / NBRC 103401 / IFAM 1448)</name>
    <name type="common">Planctomyces brasiliensis</name>
    <dbReference type="NCBI Taxonomy" id="756272"/>
    <lineage>
        <taxon>Bacteria</taxon>
        <taxon>Pseudomonadati</taxon>
        <taxon>Planctomycetota</taxon>
        <taxon>Planctomycetia</taxon>
        <taxon>Planctomycetales</taxon>
        <taxon>Planctomycetaceae</taxon>
        <taxon>Rubinisphaera</taxon>
    </lineage>
</organism>
<protein>
    <submittedName>
        <fullName evidence="2">Transposase IS4 family protein</fullName>
    </submittedName>
</protein>
<dbReference type="RefSeq" id="WP_013629633.1">
    <property type="nucleotide sequence ID" value="NC_015174.1"/>
</dbReference>